<evidence type="ECO:0000313" key="2">
    <source>
        <dbReference type="EMBL" id="MBA5606285.1"/>
    </source>
</evidence>
<reference evidence="2 3" key="1">
    <citation type="submission" date="2020-07" db="EMBL/GenBank/DDBJ databases">
        <title>Novel species isolated from subtropical streams in China.</title>
        <authorList>
            <person name="Lu H."/>
        </authorList>
    </citation>
    <scope>NUCLEOTIDE SEQUENCE [LARGE SCALE GENOMIC DNA]</scope>
    <source>
        <strain evidence="2 3">FT3S</strain>
    </source>
</reference>
<dbReference type="Pfam" id="PF16074">
    <property type="entry name" value="PilW"/>
    <property type="match status" value="1"/>
</dbReference>
<protein>
    <submittedName>
        <fullName evidence="2">PilW family protein</fullName>
    </submittedName>
</protein>
<evidence type="ECO:0000256" key="1">
    <source>
        <dbReference type="SAM" id="Phobius"/>
    </source>
</evidence>
<sequence length="319" mass="33959">MKPRVRRQDGVALAEVMVSMALGMLVVLLACAMLVLANAAYRMHSENVWLNDGGRYALDIIGQAVRQSAYVNWDGELAPAAYDPASSAAIGGLDAHSLARASDGIAHPLAPVANGSDVLMLRFDGSGGTANGDGSAVNCAGFGVADSHAVNERGWSIFYVANDAEGEPELRCKYRSASGWGADAIVRGVDSFQVLYGVDLDTPPDGVPDTYLNASAVNALDASLVLAGATPDERQRDLHRKTYWKRVRAVKVALLLRGDVHTRPDGAPAVYDLFGAAYADAHAGDDPGVRVAEQTMAPALRRRARRLFVALFQLRNRSV</sequence>
<dbReference type="PROSITE" id="PS51257">
    <property type="entry name" value="PROKAR_LIPOPROTEIN"/>
    <property type="match status" value="1"/>
</dbReference>
<comment type="caution">
    <text evidence="2">The sequence shown here is derived from an EMBL/GenBank/DDBJ whole genome shotgun (WGS) entry which is preliminary data.</text>
</comment>
<keyword evidence="1" id="KW-0812">Transmembrane</keyword>
<feature type="transmembrane region" description="Helical" evidence="1">
    <location>
        <begin position="12"/>
        <end position="37"/>
    </location>
</feature>
<keyword evidence="1" id="KW-0472">Membrane</keyword>
<keyword evidence="1" id="KW-1133">Transmembrane helix</keyword>
<gene>
    <name evidence="2" type="ORF">H3H36_13075</name>
</gene>
<keyword evidence="3" id="KW-1185">Reference proteome</keyword>
<dbReference type="RefSeq" id="WP_182218209.1">
    <property type="nucleotide sequence ID" value="NZ_JACEZS010000010.1"/>
</dbReference>
<dbReference type="InterPro" id="IPR032092">
    <property type="entry name" value="PilW"/>
</dbReference>
<dbReference type="EMBL" id="JACEZS010000010">
    <property type="protein sequence ID" value="MBA5606285.1"/>
    <property type="molecule type" value="Genomic_DNA"/>
</dbReference>
<dbReference type="Proteomes" id="UP000566711">
    <property type="component" value="Unassembled WGS sequence"/>
</dbReference>
<dbReference type="AlphaFoldDB" id="A0A7W2EHZ2"/>
<accession>A0A7W2EHZ2</accession>
<evidence type="ECO:0000313" key="3">
    <source>
        <dbReference type="Proteomes" id="UP000566711"/>
    </source>
</evidence>
<name>A0A7W2EHZ2_9BURK</name>
<dbReference type="GO" id="GO:0043683">
    <property type="term" value="P:type IV pilus assembly"/>
    <property type="evidence" value="ECO:0007669"/>
    <property type="project" value="InterPro"/>
</dbReference>
<proteinExistence type="predicted"/>
<organism evidence="2 3">
    <name type="scientific">Rugamonas fusca</name>
    <dbReference type="NCBI Taxonomy" id="2758568"/>
    <lineage>
        <taxon>Bacteria</taxon>
        <taxon>Pseudomonadati</taxon>
        <taxon>Pseudomonadota</taxon>
        <taxon>Betaproteobacteria</taxon>
        <taxon>Burkholderiales</taxon>
        <taxon>Oxalobacteraceae</taxon>
        <taxon>Telluria group</taxon>
        <taxon>Rugamonas</taxon>
    </lineage>
</organism>